<name>Q7UUZ3_RHOBA</name>
<evidence type="ECO:0000256" key="1">
    <source>
        <dbReference type="SAM" id="MobiDB-lite"/>
    </source>
</evidence>
<dbReference type="InParanoid" id="Q7UUZ3"/>
<dbReference type="AlphaFoldDB" id="Q7UUZ3"/>
<accession>Q7UUZ3</accession>
<dbReference type="Proteomes" id="UP000001025">
    <property type="component" value="Chromosome"/>
</dbReference>
<organism evidence="2 3">
    <name type="scientific">Rhodopirellula baltica (strain DSM 10527 / NCIMB 13988 / SH1)</name>
    <dbReference type="NCBI Taxonomy" id="243090"/>
    <lineage>
        <taxon>Bacteria</taxon>
        <taxon>Pseudomonadati</taxon>
        <taxon>Planctomycetota</taxon>
        <taxon>Planctomycetia</taxon>
        <taxon>Pirellulales</taxon>
        <taxon>Pirellulaceae</taxon>
        <taxon>Rhodopirellula</taxon>
    </lineage>
</organism>
<keyword evidence="3" id="KW-1185">Reference proteome</keyword>
<gene>
    <name evidence="2" type="ordered locus">RB2973</name>
</gene>
<dbReference type="EMBL" id="BX294138">
    <property type="protein sequence ID" value="CAD72934.1"/>
    <property type="molecule type" value="Genomic_DNA"/>
</dbReference>
<evidence type="ECO:0000313" key="3">
    <source>
        <dbReference type="Proteomes" id="UP000001025"/>
    </source>
</evidence>
<dbReference type="HOGENOM" id="CLU_3256975_0_0_0"/>
<feature type="region of interest" description="Disordered" evidence="1">
    <location>
        <begin position="22"/>
        <end position="42"/>
    </location>
</feature>
<proteinExistence type="predicted"/>
<sequence>MVGSRWAITELQVRSLQATRGENCSLLGPPSKPSANSRGVPP</sequence>
<evidence type="ECO:0000313" key="2">
    <source>
        <dbReference type="EMBL" id="CAD72934.1"/>
    </source>
</evidence>
<dbReference type="KEGG" id="rba:RB2973"/>
<dbReference type="EnsemblBacteria" id="CAD72934">
    <property type="protein sequence ID" value="CAD72934"/>
    <property type="gene ID" value="RB2973"/>
</dbReference>
<reference evidence="2 3" key="1">
    <citation type="journal article" date="2003" name="Proc. Natl. Acad. Sci. U.S.A.">
        <title>Complete genome sequence of the marine planctomycete Pirellula sp. strain 1.</title>
        <authorList>
            <person name="Gloeckner F.O."/>
            <person name="Kube M."/>
            <person name="Bauer M."/>
            <person name="Teeling H."/>
            <person name="Lombardot T."/>
            <person name="Ludwig W."/>
            <person name="Gade D."/>
            <person name="Beck A."/>
            <person name="Borzym K."/>
            <person name="Heitmann K."/>
            <person name="Rabus R."/>
            <person name="Schlesner H."/>
            <person name="Amann R."/>
            <person name="Reinhardt R."/>
        </authorList>
    </citation>
    <scope>NUCLEOTIDE SEQUENCE [LARGE SCALE GENOMIC DNA]</scope>
    <source>
        <strain evidence="3">DSM 10527 / NCIMB 13988 / SH1</strain>
    </source>
</reference>
<protein>
    <submittedName>
        <fullName evidence="2">Uncharacterized protein</fullName>
    </submittedName>
</protein>
<feature type="compositionally biased region" description="Polar residues" evidence="1">
    <location>
        <begin position="33"/>
        <end position="42"/>
    </location>
</feature>